<sequence length="114" mass="12797">MRGETITVIRRVQSGVDEGNNPVYEEQREAIENMLVDSPDSTDADEPNRPDGMRVDAVFRFPRDYAGGPLDGCRIILRGDEEHPYHVVGHPIPLDGGMRPTKWNMNVEATYTEG</sequence>
<dbReference type="EMBL" id="NMWU01000021">
    <property type="protein sequence ID" value="PLS30877.1"/>
    <property type="molecule type" value="Genomic_DNA"/>
</dbReference>
<reference evidence="1 2" key="1">
    <citation type="submission" date="2017-07" db="EMBL/GenBank/DDBJ databases">
        <title>Bifidobacterium novel species.</title>
        <authorList>
            <person name="Lugli G.A."/>
            <person name="Milani C."/>
            <person name="Duranti S."/>
            <person name="Mangifesta M."/>
        </authorList>
    </citation>
    <scope>NUCLEOTIDE SEQUENCE [LARGE SCALE GENOMIC DNA]</scope>
    <source>
        <strain evidence="2">Uis1B</strain>
    </source>
</reference>
<dbReference type="RefSeq" id="WP_101616491.1">
    <property type="nucleotide sequence ID" value="NZ_NMWU01000021.1"/>
</dbReference>
<evidence type="ECO:0000313" key="2">
    <source>
        <dbReference type="Proteomes" id="UP000235050"/>
    </source>
</evidence>
<dbReference type="Proteomes" id="UP000235050">
    <property type="component" value="Unassembled WGS sequence"/>
</dbReference>
<comment type="caution">
    <text evidence="1">The sequence shown here is derived from an EMBL/GenBank/DDBJ whole genome shotgun (WGS) entry which is preliminary data.</text>
</comment>
<keyword evidence="2" id="KW-1185">Reference proteome</keyword>
<dbReference type="AlphaFoldDB" id="A0A2N5J9I6"/>
<protein>
    <submittedName>
        <fullName evidence="1">Phage protein</fullName>
    </submittedName>
</protein>
<gene>
    <name evidence="1" type="ORF">Uis1B_1166</name>
</gene>
<organism evidence="1 2">
    <name type="scientific">Bifidobacterium margollesii</name>
    <dbReference type="NCBI Taxonomy" id="2020964"/>
    <lineage>
        <taxon>Bacteria</taxon>
        <taxon>Bacillati</taxon>
        <taxon>Actinomycetota</taxon>
        <taxon>Actinomycetes</taxon>
        <taxon>Bifidobacteriales</taxon>
        <taxon>Bifidobacteriaceae</taxon>
        <taxon>Bifidobacterium</taxon>
    </lineage>
</organism>
<name>A0A2N5J9I6_9BIFI</name>
<proteinExistence type="predicted"/>
<dbReference type="OrthoDB" id="3237185at2"/>
<evidence type="ECO:0000313" key="1">
    <source>
        <dbReference type="EMBL" id="PLS30877.1"/>
    </source>
</evidence>
<accession>A0A2N5J9I6</accession>